<evidence type="ECO:0000313" key="1">
    <source>
        <dbReference type="EMBL" id="JAD70561.1"/>
    </source>
</evidence>
<proteinExistence type="predicted"/>
<organism evidence="1">
    <name type="scientific">Arundo donax</name>
    <name type="common">Giant reed</name>
    <name type="synonym">Donax arundinaceus</name>
    <dbReference type="NCBI Taxonomy" id="35708"/>
    <lineage>
        <taxon>Eukaryota</taxon>
        <taxon>Viridiplantae</taxon>
        <taxon>Streptophyta</taxon>
        <taxon>Embryophyta</taxon>
        <taxon>Tracheophyta</taxon>
        <taxon>Spermatophyta</taxon>
        <taxon>Magnoliopsida</taxon>
        <taxon>Liliopsida</taxon>
        <taxon>Poales</taxon>
        <taxon>Poaceae</taxon>
        <taxon>PACMAD clade</taxon>
        <taxon>Arundinoideae</taxon>
        <taxon>Arundineae</taxon>
        <taxon>Arundo</taxon>
    </lineage>
</organism>
<reference evidence="1" key="2">
    <citation type="journal article" date="2015" name="Data Brief">
        <title>Shoot transcriptome of the giant reed, Arundo donax.</title>
        <authorList>
            <person name="Barrero R.A."/>
            <person name="Guerrero F.D."/>
            <person name="Moolhuijzen P."/>
            <person name="Goolsby J.A."/>
            <person name="Tidwell J."/>
            <person name="Bellgard S.E."/>
            <person name="Bellgard M.I."/>
        </authorList>
    </citation>
    <scope>NUCLEOTIDE SEQUENCE</scope>
    <source>
        <tissue evidence="1">Shoot tissue taken approximately 20 cm above the soil surface</tissue>
    </source>
</reference>
<dbReference type="EMBL" id="GBRH01227334">
    <property type="protein sequence ID" value="JAD70561.1"/>
    <property type="molecule type" value="Transcribed_RNA"/>
</dbReference>
<accession>A0A0A9C4S7</accession>
<name>A0A0A9C4S7_ARUDO</name>
<reference evidence="1" key="1">
    <citation type="submission" date="2014-09" db="EMBL/GenBank/DDBJ databases">
        <authorList>
            <person name="Magalhaes I.L.F."/>
            <person name="Oliveira U."/>
            <person name="Santos F.R."/>
            <person name="Vidigal T.H.D.A."/>
            <person name="Brescovit A.D."/>
            <person name="Santos A.J."/>
        </authorList>
    </citation>
    <scope>NUCLEOTIDE SEQUENCE</scope>
    <source>
        <tissue evidence="1">Shoot tissue taken approximately 20 cm above the soil surface</tissue>
    </source>
</reference>
<dbReference type="AlphaFoldDB" id="A0A0A9C4S7"/>
<sequence length="34" mass="4012">MHAFKTGNPTDNYWCLKLRMIAIGWQKHSLPPKK</sequence>
<protein>
    <submittedName>
        <fullName evidence="1">Uncharacterized protein</fullName>
    </submittedName>
</protein>